<dbReference type="AlphaFoldDB" id="A0A5S9RAV0"/>
<evidence type="ECO:0000313" key="2">
    <source>
        <dbReference type="Proteomes" id="UP000430146"/>
    </source>
</evidence>
<evidence type="ECO:0000313" key="1">
    <source>
        <dbReference type="EMBL" id="CAA0136366.1"/>
    </source>
</evidence>
<accession>A0A5S9RAV0</accession>
<proteinExistence type="predicted"/>
<sequence>MRELSDDQRAEFERLRELSARLREGQVVVPESFTAAVDQQLRAEHARRESVAREALTELVRQTLVASMRDQSAEHAGFSAESTARRELWSVRGVLDTQDAADAVVGVFVEWLREVPERPVSGPWASWGGDGVGP</sequence>
<keyword evidence="2" id="KW-1185">Reference proteome</keyword>
<protein>
    <submittedName>
        <fullName evidence="1">Uncharacterized protein</fullName>
    </submittedName>
</protein>
<organism evidence="1 2">
    <name type="scientific">Mycolicibacterium vanbaalenii</name>
    <name type="common">Mycobacterium vanbaalenii</name>
    <dbReference type="NCBI Taxonomy" id="110539"/>
    <lineage>
        <taxon>Bacteria</taxon>
        <taxon>Bacillati</taxon>
        <taxon>Actinomycetota</taxon>
        <taxon>Actinomycetes</taxon>
        <taxon>Mycobacteriales</taxon>
        <taxon>Mycobacteriaceae</taxon>
        <taxon>Mycolicibacterium</taxon>
    </lineage>
</organism>
<reference evidence="1 2" key="1">
    <citation type="submission" date="2019-11" db="EMBL/GenBank/DDBJ databases">
        <authorList>
            <person name="Holert J."/>
        </authorList>
    </citation>
    <scope>NUCLEOTIDE SEQUENCE [LARGE SCALE GENOMIC DNA]</scope>
    <source>
        <strain evidence="1">BC8_1</strain>
    </source>
</reference>
<gene>
    <name evidence="1" type="ORF">AELLOGFF_06498</name>
</gene>
<dbReference type="EMBL" id="CACSIP010000064">
    <property type="protein sequence ID" value="CAA0136366.1"/>
    <property type="molecule type" value="Genomic_DNA"/>
</dbReference>
<dbReference type="Proteomes" id="UP000430146">
    <property type="component" value="Unassembled WGS sequence"/>
</dbReference>
<name>A0A5S9RAV0_MYCVN</name>